<evidence type="ECO:0000256" key="7">
    <source>
        <dbReference type="SAM" id="MobiDB-lite"/>
    </source>
</evidence>
<feature type="domain" description="Trichome birefringence-like C-terminal" evidence="8">
    <location>
        <begin position="165"/>
        <end position="428"/>
    </location>
</feature>
<dbReference type="InterPro" id="IPR026057">
    <property type="entry name" value="TBL_C"/>
</dbReference>
<dbReference type="HOGENOM" id="CLU_020953_0_1_1"/>
<dbReference type="GO" id="GO:0016413">
    <property type="term" value="F:O-acetyltransferase activity"/>
    <property type="evidence" value="ECO:0000318"/>
    <property type="project" value="GO_Central"/>
</dbReference>
<dbReference type="AlphaFoldDB" id="W1Q0A9"/>
<evidence type="ECO:0000259" key="8">
    <source>
        <dbReference type="Pfam" id="PF13839"/>
    </source>
</evidence>
<evidence type="ECO:0000256" key="4">
    <source>
        <dbReference type="ARBA" id="ARBA00022968"/>
    </source>
</evidence>
<dbReference type="InterPro" id="IPR029962">
    <property type="entry name" value="TBL"/>
</dbReference>
<reference evidence="11" key="1">
    <citation type="journal article" date="2013" name="Science">
        <title>The Amborella genome and the evolution of flowering plants.</title>
        <authorList>
            <consortium name="Amborella Genome Project"/>
        </authorList>
    </citation>
    <scope>NUCLEOTIDE SEQUENCE [LARGE SCALE GENOMIC DNA]</scope>
</reference>
<protein>
    <submittedName>
        <fullName evidence="10">Uncharacterized protein</fullName>
    </submittedName>
</protein>
<evidence type="ECO:0000259" key="9">
    <source>
        <dbReference type="Pfam" id="PF14416"/>
    </source>
</evidence>
<keyword evidence="6" id="KW-0472">Membrane</keyword>
<accession>W1Q0A9</accession>
<dbReference type="PANTHER" id="PTHR32285:SF42">
    <property type="entry name" value="PROTEIN TRICHOME BIREFRINGENCE-LIKE 37"/>
    <property type="match status" value="1"/>
</dbReference>
<evidence type="ECO:0000313" key="10">
    <source>
        <dbReference type="EMBL" id="ERN13934.1"/>
    </source>
</evidence>
<evidence type="ECO:0000256" key="2">
    <source>
        <dbReference type="ARBA" id="ARBA00007727"/>
    </source>
</evidence>
<feature type="compositionally biased region" description="Basic and acidic residues" evidence="7">
    <location>
        <begin position="1"/>
        <end position="11"/>
    </location>
</feature>
<name>W1Q0A9_AMBTC</name>
<dbReference type="Pfam" id="PF14416">
    <property type="entry name" value="PMR5N"/>
    <property type="match status" value="1"/>
</dbReference>
<dbReference type="eggNOG" id="ENOG502QQWH">
    <property type="taxonomic scope" value="Eukaryota"/>
</dbReference>
<dbReference type="EMBL" id="KI392560">
    <property type="protein sequence ID" value="ERN13934.1"/>
    <property type="molecule type" value="Genomic_DNA"/>
</dbReference>
<dbReference type="GO" id="GO:0016020">
    <property type="term" value="C:membrane"/>
    <property type="evidence" value="ECO:0007669"/>
    <property type="project" value="UniProtKB-SubCell"/>
</dbReference>
<feature type="compositionally biased region" description="Polar residues" evidence="7">
    <location>
        <begin position="12"/>
        <end position="25"/>
    </location>
</feature>
<gene>
    <name evidence="10" type="ORF">AMTR_s00021p00122990</name>
</gene>
<sequence length="432" mass="48883">MHVHLPLKDSDSCPNSTTHPDSSKSPPFLSYKNRISFSEKEGGGVQWFPRVTCEPILALFSGSVTLSFLWTLSLAMGHVFPFISAFTLSLCSLIIAENSENYGQELLSSGLGCDPYVGTWAYDESYPLYDSSRCPFIDPEFDCLKNGRSDKLYLHYRWQPSGCDLPRFNALDFLSKMKGKTIMFVGDSLGLNQWQSLLCMIQAGVPTAKTSMAKKDAFYSVLFLDYGVNVSFYRSHYLVDVVSEPAGRALRLDSIENGNAWVGADVLSFNSWHWWTHVGNDRGWDYIRVGNKVYKDMDRTTAFYQGMKTWANWVDSNVMPMRTKVYFQGISPTHYSANEWHDGRYKDCYGQTQPLSGSTYPGSLPDQLGVIKNVIKSMTKPAYLLDITTLSQLRKDAHPSIYGLMSARDCSHWCLPGLPDTWNQLLYTALYF</sequence>
<evidence type="ECO:0000256" key="5">
    <source>
        <dbReference type="ARBA" id="ARBA00022989"/>
    </source>
</evidence>
<dbReference type="InterPro" id="IPR025846">
    <property type="entry name" value="TBL_N"/>
</dbReference>
<proteinExistence type="inferred from homology"/>
<organism evidence="10 11">
    <name type="scientific">Amborella trichopoda</name>
    <dbReference type="NCBI Taxonomy" id="13333"/>
    <lineage>
        <taxon>Eukaryota</taxon>
        <taxon>Viridiplantae</taxon>
        <taxon>Streptophyta</taxon>
        <taxon>Embryophyta</taxon>
        <taxon>Tracheophyta</taxon>
        <taxon>Spermatophyta</taxon>
        <taxon>Magnoliopsida</taxon>
        <taxon>Amborellales</taxon>
        <taxon>Amborellaceae</taxon>
        <taxon>Amborella</taxon>
    </lineage>
</organism>
<feature type="region of interest" description="Disordered" evidence="7">
    <location>
        <begin position="1"/>
        <end position="27"/>
    </location>
</feature>
<evidence type="ECO:0000256" key="3">
    <source>
        <dbReference type="ARBA" id="ARBA00022692"/>
    </source>
</evidence>
<dbReference type="Pfam" id="PF13839">
    <property type="entry name" value="PC-Esterase"/>
    <property type="match status" value="1"/>
</dbReference>
<comment type="subcellular location">
    <subcellularLocation>
        <location evidence="1">Membrane</location>
        <topology evidence="1">Single-pass membrane protein</topology>
    </subcellularLocation>
</comment>
<keyword evidence="3" id="KW-0812">Transmembrane</keyword>
<dbReference type="OMA" id="IFDASYH"/>
<dbReference type="Gramene" id="ERN13934">
    <property type="protein sequence ID" value="ERN13934"/>
    <property type="gene ID" value="AMTR_s00021p00122990"/>
</dbReference>
<evidence type="ECO:0000256" key="1">
    <source>
        <dbReference type="ARBA" id="ARBA00004167"/>
    </source>
</evidence>
<dbReference type="GO" id="GO:0005794">
    <property type="term" value="C:Golgi apparatus"/>
    <property type="evidence" value="ECO:0000318"/>
    <property type="project" value="GO_Central"/>
</dbReference>
<dbReference type="Proteomes" id="UP000017836">
    <property type="component" value="Unassembled WGS sequence"/>
</dbReference>
<evidence type="ECO:0000313" key="11">
    <source>
        <dbReference type="Proteomes" id="UP000017836"/>
    </source>
</evidence>
<evidence type="ECO:0000256" key="6">
    <source>
        <dbReference type="ARBA" id="ARBA00023136"/>
    </source>
</evidence>
<keyword evidence="4" id="KW-0735">Signal-anchor</keyword>
<keyword evidence="11" id="KW-1185">Reference proteome</keyword>
<dbReference type="PANTHER" id="PTHR32285">
    <property type="entry name" value="PROTEIN TRICHOME BIREFRINGENCE-LIKE 9-RELATED"/>
    <property type="match status" value="1"/>
</dbReference>
<feature type="domain" description="Trichome birefringence-like N-terminal" evidence="9">
    <location>
        <begin position="112"/>
        <end position="164"/>
    </location>
</feature>
<keyword evidence="5" id="KW-1133">Transmembrane helix</keyword>
<comment type="similarity">
    <text evidence="2">Belongs to the PC-esterase family. TBL subfamily.</text>
</comment>